<organism evidence="2 3">
    <name type="scientific">Zoogloea ramigera</name>
    <dbReference type="NCBI Taxonomy" id="350"/>
    <lineage>
        <taxon>Bacteria</taxon>
        <taxon>Pseudomonadati</taxon>
        <taxon>Pseudomonadota</taxon>
        <taxon>Betaproteobacteria</taxon>
        <taxon>Rhodocyclales</taxon>
        <taxon>Zoogloeaceae</taxon>
        <taxon>Zoogloea</taxon>
    </lineage>
</organism>
<keyword evidence="3" id="KW-1185">Reference proteome</keyword>
<gene>
    <name evidence="2" type="ORF">ZRA01_24150</name>
</gene>
<dbReference type="Proteomes" id="UP000318422">
    <property type="component" value="Unassembled WGS sequence"/>
</dbReference>
<dbReference type="AlphaFoldDB" id="A0A4Y4CW42"/>
<proteinExistence type="predicted"/>
<evidence type="ECO:0000313" key="3">
    <source>
        <dbReference type="Proteomes" id="UP000318422"/>
    </source>
</evidence>
<feature type="chain" id="PRO_5021499549" description="Lipoprotein" evidence="1">
    <location>
        <begin position="25"/>
        <end position="293"/>
    </location>
</feature>
<dbReference type="RefSeq" id="WP_174851613.1">
    <property type="nucleotide sequence ID" value="NZ_BJNV01000041.1"/>
</dbReference>
<protein>
    <recommendedName>
        <fullName evidence="4">Lipoprotein</fullName>
    </recommendedName>
</protein>
<dbReference type="EMBL" id="BJNV01000041">
    <property type="protein sequence ID" value="GEC96342.1"/>
    <property type="molecule type" value="Genomic_DNA"/>
</dbReference>
<dbReference type="NCBIfam" id="NF047558">
    <property type="entry name" value="TPR_END_plus"/>
    <property type="match status" value="1"/>
</dbReference>
<dbReference type="PROSITE" id="PS51257">
    <property type="entry name" value="PROKAR_LIPOPROTEIN"/>
    <property type="match status" value="1"/>
</dbReference>
<evidence type="ECO:0000313" key="2">
    <source>
        <dbReference type="EMBL" id="GEC96342.1"/>
    </source>
</evidence>
<keyword evidence="1" id="KW-0732">Signal</keyword>
<reference evidence="2 3" key="1">
    <citation type="submission" date="2019-06" db="EMBL/GenBank/DDBJ databases">
        <title>Whole genome shotgun sequence of Zoogloea ramigera NBRC 15342.</title>
        <authorList>
            <person name="Hosoyama A."/>
            <person name="Uohara A."/>
            <person name="Ohji S."/>
            <person name="Ichikawa N."/>
        </authorList>
    </citation>
    <scope>NUCLEOTIDE SEQUENCE [LARGE SCALE GENOMIC DNA]</scope>
    <source>
        <strain evidence="2 3">NBRC 15342</strain>
    </source>
</reference>
<comment type="caution">
    <text evidence="2">The sequence shown here is derived from an EMBL/GenBank/DDBJ whole genome shotgun (WGS) entry which is preliminary data.</text>
</comment>
<sequence>MIRRTSGRCRGLASALLLATLLTACGRDDGQRILGHWRADRLQVQSVSLPMGPEFVVTPRELMSAEGDIRIPISSIEAEGEVVTLGAPFGIGLSFYFESADRIYFDMPLAGRVYFQRVADAVQPARANPAPAPQALAPLAAPAPAPTPAPVAPPPAAVQAPVLPAPVAAAADRPAPVAPASAAAPAPKRGAPAARGASTIDLIRQAEQKIAGNALAEAEALLIEAHRQYGDDPMIDYQLAVLTMRRGDPDGAVRKLRDAFQNGFRDFALLEAASDLTALRNDPRYNALVTRYR</sequence>
<name>A0A4Y4CW42_ZOORA</name>
<evidence type="ECO:0000256" key="1">
    <source>
        <dbReference type="SAM" id="SignalP"/>
    </source>
</evidence>
<accession>A0A4Y4CW42</accession>
<feature type="signal peptide" evidence="1">
    <location>
        <begin position="1"/>
        <end position="24"/>
    </location>
</feature>
<evidence type="ECO:0008006" key="4">
    <source>
        <dbReference type="Google" id="ProtNLM"/>
    </source>
</evidence>